<feature type="region of interest" description="Disordered" evidence="1">
    <location>
        <begin position="676"/>
        <end position="725"/>
    </location>
</feature>
<evidence type="ECO:0000259" key="2">
    <source>
        <dbReference type="Pfam" id="PF11001"/>
    </source>
</evidence>
<feature type="region of interest" description="Disordered" evidence="1">
    <location>
        <begin position="202"/>
        <end position="221"/>
    </location>
</feature>
<dbReference type="PANTHER" id="PTHR36102">
    <property type="entry name" value="CHROMOSOME 10, WHOLE GENOME SHOTGUN SEQUENCE"/>
    <property type="match status" value="1"/>
</dbReference>
<gene>
    <name evidence="3" type="ORF">UTRI_04628</name>
</gene>
<dbReference type="OrthoDB" id="5338458at2759"/>
<feature type="compositionally biased region" description="Basic residues" evidence="1">
    <location>
        <begin position="485"/>
        <end position="495"/>
    </location>
</feature>
<evidence type="ECO:0000313" key="4">
    <source>
        <dbReference type="Proteomes" id="UP000324022"/>
    </source>
</evidence>
<organism evidence="3 4">
    <name type="scientific">Ustilago trichophora</name>
    <dbReference type="NCBI Taxonomy" id="86804"/>
    <lineage>
        <taxon>Eukaryota</taxon>
        <taxon>Fungi</taxon>
        <taxon>Dikarya</taxon>
        <taxon>Basidiomycota</taxon>
        <taxon>Ustilaginomycotina</taxon>
        <taxon>Ustilaginomycetes</taxon>
        <taxon>Ustilaginales</taxon>
        <taxon>Ustilaginaceae</taxon>
        <taxon>Ustilago</taxon>
    </lineage>
</organism>
<dbReference type="PANTHER" id="PTHR36102:SF1">
    <property type="entry name" value="YDR124W-LIKE HELICAL BUNDLE DOMAIN-CONTAINING PROTEIN"/>
    <property type="match status" value="1"/>
</dbReference>
<feature type="region of interest" description="Disordered" evidence="1">
    <location>
        <begin position="420"/>
        <end position="559"/>
    </location>
</feature>
<feature type="compositionally biased region" description="Low complexity" evidence="1">
    <location>
        <begin position="536"/>
        <end position="554"/>
    </location>
</feature>
<evidence type="ECO:0000313" key="3">
    <source>
        <dbReference type="EMBL" id="SPO28750.1"/>
    </source>
</evidence>
<protein>
    <recommendedName>
        <fullName evidence="2">Subtelomeric hrmA-associated cluster protein AFUB-079030/YDR124W-like helical bundle domain-containing protein</fullName>
    </recommendedName>
</protein>
<feature type="domain" description="Subtelomeric hrmA-associated cluster protein AFUB-079030/YDR124W-like helical bundle" evidence="2">
    <location>
        <begin position="259"/>
        <end position="374"/>
    </location>
</feature>
<evidence type="ECO:0000256" key="1">
    <source>
        <dbReference type="SAM" id="MobiDB-lite"/>
    </source>
</evidence>
<dbReference type="AlphaFoldDB" id="A0A5C3EEU6"/>
<accession>A0A5C3EEU6</accession>
<keyword evidence="4" id="KW-1185">Reference proteome</keyword>
<dbReference type="InterPro" id="IPR047092">
    <property type="entry name" value="AFUB_07903/YDR124W-like_hel"/>
</dbReference>
<feature type="compositionally biased region" description="Low complexity" evidence="1">
    <location>
        <begin position="688"/>
        <end position="697"/>
    </location>
</feature>
<dbReference type="EMBL" id="OOIN01000024">
    <property type="protein sequence ID" value="SPO28750.1"/>
    <property type="molecule type" value="Genomic_DNA"/>
</dbReference>
<sequence length="777" mass="84157">MPRIPVRVEPYSSPSRQHRHYKNKRDQVLRALGKAAYINGSHFAIMWVSARGDVETYASEALQSRLDDWFVKGGIAEEAKQLVKNTAGGCGNANGGAKVFEDLLSDDNDDDDDAVNGGGGGGGGETEVDDVFTDSNGGGGGNKENDKEGGRMMAGGGKAKRGPLAPLNTAIANQHFLRSRSSFGGMMGDDIMAPKSAPLFPTSSASGFGDDGAPRTSTPLVNTSSRLLSRNSLSSSSSGTNFALTTNSSTAPTIEITLANQAARTAFLELRFGQLQQGVCKTVAKAWIKIIEPKKQTRCPYNKGEAGKPDWWPAGVRHKEPDHLMKPERHALLLTILRSPKVQVARLQLATAEVVALIKADKVSLLMDVYRIAREEEKLREKGEENKDQVVKVAVSTLDGWCSEQNGMTVAGRQIARSATPEMVAEKKSNAKRAASLHMTKSNSTSGLANGGTGPNKRRSIASTNSRSAEVKSRPLPAFLDPLHHQPHHHHHPYQHHQQQQQQQHENMIGLGLMAPGIQPRSQSFSAPSTRSLSFPTQPTTATNTATNSTDASPLNSSSCWPNTTNSYNFAEVNGLVTPLTGTSGIDPAFHTDLPPQPPHPHSTSQPFPTSADLNAFSFYPPTHPHQPSFYPPPPHNPTHTHTHTPIFDNALGLTVTQAWNFSNLDMSNSSMDLSTCSSTSWQNPAETTTTTTTTTTASMGETSFSLDDDSIDPPPRTPSPGTIDSNLRLNLAHSKMSNLESNLDHHHHHLWLNSQHQQTHQAWQQDQQFTSLPETT</sequence>
<feature type="compositionally biased region" description="Polar residues" evidence="1">
    <location>
        <begin position="439"/>
        <end position="448"/>
    </location>
</feature>
<feature type="region of interest" description="Disordered" evidence="1">
    <location>
        <begin position="102"/>
        <end position="152"/>
    </location>
</feature>
<feature type="compositionally biased region" description="Polar residues" evidence="1">
    <location>
        <begin position="520"/>
        <end position="535"/>
    </location>
</feature>
<feature type="region of interest" description="Disordered" evidence="1">
    <location>
        <begin position="584"/>
        <end position="607"/>
    </location>
</feature>
<feature type="compositionally biased region" description="Gly residues" evidence="1">
    <location>
        <begin position="116"/>
        <end position="125"/>
    </location>
</feature>
<dbReference type="InterPro" id="IPR021264">
    <property type="entry name" value="AFUB_079030/YDR124W-like"/>
</dbReference>
<dbReference type="Pfam" id="PF11001">
    <property type="entry name" value="AFUB_07903_YDR124W_hel"/>
    <property type="match status" value="1"/>
</dbReference>
<reference evidence="3 4" key="1">
    <citation type="submission" date="2018-03" db="EMBL/GenBank/DDBJ databases">
        <authorList>
            <person name="Guldener U."/>
        </authorList>
    </citation>
    <scope>NUCLEOTIDE SEQUENCE [LARGE SCALE GENOMIC DNA]</scope>
    <source>
        <strain evidence="3 4">NBRC100155</strain>
    </source>
</reference>
<feature type="compositionally biased region" description="Low complexity" evidence="1">
    <location>
        <begin position="496"/>
        <end position="505"/>
    </location>
</feature>
<dbReference type="Proteomes" id="UP000324022">
    <property type="component" value="Unassembled WGS sequence"/>
</dbReference>
<name>A0A5C3EEU6_9BASI</name>
<feature type="compositionally biased region" description="Acidic residues" evidence="1">
    <location>
        <begin position="103"/>
        <end position="114"/>
    </location>
</feature>
<proteinExistence type="predicted"/>